<feature type="compositionally biased region" description="Acidic residues" evidence="1">
    <location>
        <begin position="633"/>
        <end position="642"/>
    </location>
</feature>
<feature type="compositionally biased region" description="Acidic residues" evidence="1">
    <location>
        <begin position="486"/>
        <end position="513"/>
    </location>
</feature>
<feature type="region of interest" description="Disordered" evidence="1">
    <location>
        <begin position="667"/>
        <end position="812"/>
    </location>
</feature>
<dbReference type="EMBL" id="JANAWD010000011">
    <property type="protein sequence ID" value="KAJ3491526.1"/>
    <property type="molecule type" value="Genomic_DNA"/>
</dbReference>
<dbReference type="GO" id="GO:0006808">
    <property type="term" value="P:regulation of nitrogen utilization"/>
    <property type="evidence" value="ECO:0007669"/>
    <property type="project" value="TreeGrafter"/>
</dbReference>
<feature type="region of interest" description="Disordered" evidence="1">
    <location>
        <begin position="212"/>
        <end position="536"/>
    </location>
</feature>
<dbReference type="Pfam" id="PF08550">
    <property type="entry name" value="GATA_AreA"/>
    <property type="match status" value="1"/>
</dbReference>
<sequence length="905" mass="97412">MIDFPSPILSVASDVVKELDGQDALRGMWTVFTKCKSNLKDGRRLENLSWRLWSQEMAAGFSQHPQRSRSPPPSESSSAVRPITPISDDSTVESHGTIPPRLPSDITHRFSPPLDDSALDSPVLSAHGLPSRSAASRRLSTGTFILGFLPDKLVVPPPTSHPAAKSTSPGTDSSVPTLTNNSPHNLVHPRPVLALPTMRLPDPPATLGFPRVVIVNPTPHPTPPATPHPPQAALDLPSGPAPAFLLPPQPLGRPLFYTHNSSSSSSSSSSARSKPETPEIPSNQDELVQPPSPDVPPSDHNDATLKPSDRRRFLKNSGSPERHSPDVAPSSHEEQSAGKGSIPEPSPSSGTSSHIKSDGVRNQTSTRRPLGKGVGRRKEIVRHAPSRTTASRVVTQRQLAQRKNAHSESKKAAFKIGSASTNGASKGVAAPAKAPVDQRDQPVPRPRPATPPKPVTAPPQSKVRVPSTVGNTAGPSTAATQQNDSEGVESEYETEYSDDSEWASEDNSVDEKEDALRQKEAARLKQAAEEAQRQREMFVKVPKRSYSNLNRTQSGLLSQLLNPNPAAFPPNHPYRDALVRAQSQVLAPPVEQAPEPESVAPPPETDIPEIPPHLPRGPSLSGYRPRGRPQGQEMEDDSDSENPENAIPLSWTVAQKKLDALADANRRRKAGLQGQLTQVPILPAPIRAPTQAPAPIQAPAPVQAPAPIHAPVPAPLPAPAPQDESSKVSPRPASVPPAGQQGQSSSLPSEPAPGSSTATHGRDPRRLVPKLRGQSSWHPAPVSPTVSEGHSSQLLNDLPPCPPTGRPGLTSIATAPDILNYPYNLPAPTRPTDSSTTKRVMLAAELPEGLRRNMLWERFISRKRQPFPDPNRPREQLNPQQEKERLRAALVRNRTWADEYHVSGW</sequence>
<dbReference type="InterPro" id="IPR013860">
    <property type="entry name" value="AreA_GATA"/>
</dbReference>
<gene>
    <name evidence="3" type="ORF">NLI96_g656</name>
</gene>
<comment type="caution">
    <text evidence="3">The sequence shown here is derived from an EMBL/GenBank/DDBJ whole genome shotgun (WGS) entry which is preliminary data.</text>
</comment>
<feature type="compositionally biased region" description="Low complexity" evidence="1">
    <location>
        <begin position="261"/>
        <end position="270"/>
    </location>
</feature>
<feature type="compositionally biased region" description="Polar residues" evidence="1">
    <location>
        <begin position="347"/>
        <end position="367"/>
    </location>
</feature>
<feature type="domain" description="Nitrogen regulatory protein areA GATA-like" evidence="2">
    <location>
        <begin position="28"/>
        <end position="55"/>
    </location>
</feature>
<accession>A0AAD5VCC8</accession>
<name>A0AAD5VCC8_9APHY</name>
<feature type="compositionally biased region" description="Low complexity" evidence="1">
    <location>
        <begin position="684"/>
        <end position="695"/>
    </location>
</feature>
<evidence type="ECO:0000259" key="2">
    <source>
        <dbReference type="Pfam" id="PF08550"/>
    </source>
</evidence>
<dbReference type="PANTHER" id="PTHR28014">
    <property type="entry name" value="NEGATIVE REGULATOR OF RAS-CAMP PATHWAY"/>
    <property type="match status" value="1"/>
</dbReference>
<feature type="compositionally biased region" description="Polar residues" evidence="1">
    <location>
        <begin position="740"/>
        <end position="759"/>
    </location>
</feature>
<feature type="compositionally biased region" description="Polar residues" evidence="1">
    <location>
        <begin position="386"/>
        <end position="401"/>
    </location>
</feature>
<feature type="compositionally biased region" description="Basic and acidic residues" evidence="1">
    <location>
        <begin position="297"/>
        <end position="311"/>
    </location>
</feature>
<evidence type="ECO:0000256" key="1">
    <source>
        <dbReference type="SAM" id="MobiDB-lite"/>
    </source>
</evidence>
<dbReference type="Proteomes" id="UP001212997">
    <property type="component" value="Unassembled WGS sequence"/>
</dbReference>
<dbReference type="PANTHER" id="PTHR28014:SF1">
    <property type="entry name" value="NEGATIVE REGULATOR OF RAS-CAMP PATHWAY"/>
    <property type="match status" value="1"/>
</dbReference>
<feature type="compositionally biased region" description="Low complexity" evidence="1">
    <location>
        <begin position="585"/>
        <end position="598"/>
    </location>
</feature>
<feature type="region of interest" description="Disordered" evidence="1">
    <location>
        <begin position="580"/>
        <end position="651"/>
    </location>
</feature>
<proteinExistence type="predicted"/>
<dbReference type="GO" id="GO:0031930">
    <property type="term" value="P:mitochondria-nucleus signaling pathway"/>
    <property type="evidence" value="ECO:0007669"/>
    <property type="project" value="TreeGrafter"/>
</dbReference>
<evidence type="ECO:0000313" key="3">
    <source>
        <dbReference type="EMBL" id="KAJ3491526.1"/>
    </source>
</evidence>
<dbReference type="GO" id="GO:0005737">
    <property type="term" value="C:cytoplasm"/>
    <property type="evidence" value="ECO:0007669"/>
    <property type="project" value="TreeGrafter"/>
</dbReference>
<organism evidence="3 4">
    <name type="scientific">Meripilus lineatus</name>
    <dbReference type="NCBI Taxonomy" id="2056292"/>
    <lineage>
        <taxon>Eukaryota</taxon>
        <taxon>Fungi</taxon>
        <taxon>Dikarya</taxon>
        <taxon>Basidiomycota</taxon>
        <taxon>Agaricomycotina</taxon>
        <taxon>Agaricomycetes</taxon>
        <taxon>Polyporales</taxon>
        <taxon>Meripilaceae</taxon>
        <taxon>Meripilus</taxon>
    </lineage>
</organism>
<reference evidence="3" key="1">
    <citation type="submission" date="2022-07" db="EMBL/GenBank/DDBJ databases">
        <title>Genome Sequence of Physisporinus lineatus.</title>
        <authorList>
            <person name="Buettner E."/>
        </authorList>
    </citation>
    <scope>NUCLEOTIDE SEQUENCE</scope>
    <source>
        <strain evidence="3">VT162</strain>
    </source>
</reference>
<feature type="compositionally biased region" description="Pro residues" evidence="1">
    <location>
        <begin position="696"/>
        <end position="720"/>
    </location>
</feature>
<feature type="region of interest" description="Disordered" evidence="1">
    <location>
        <begin position="61"/>
        <end position="114"/>
    </location>
</feature>
<dbReference type="GO" id="GO:0000122">
    <property type="term" value="P:negative regulation of transcription by RNA polymerase II"/>
    <property type="evidence" value="ECO:0007669"/>
    <property type="project" value="TreeGrafter"/>
</dbReference>
<keyword evidence="4" id="KW-1185">Reference proteome</keyword>
<feature type="compositionally biased region" description="Basic and acidic residues" evidence="1">
    <location>
        <begin position="320"/>
        <end position="336"/>
    </location>
</feature>
<feature type="compositionally biased region" description="Polar residues" evidence="1">
    <location>
        <begin position="165"/>
        <end position="184"/>
    </location>
</feature>
<feature type="compositionally biased region" description="Pro residues" evidence="1">
    <location>
        <begin position="443"/>
        <end position="457"/>
    </location>
</feature>
<feature type="compositionally biased region" description="Pro residues" evidence="1">
    <location>
        <begin position="218"/>
        <end position="230"/>
    </location>
</feature>
<feature type="compositionally biased region" description="Polar residues" evidence="1">
    <location>
        <begin position="468"/>
        <end position="485"/>
    </location>
</feature>
<evidence type="ECO:0000313" key="4">
    <source>
        <dbReference type="Proteomes" id="UP001212997"/>
    </source>
</evidence>
<dbReference type="AlphaFoldDB" id="A0AAD5VCC8"/>
<dbReference type="InterPro" id="IPR053043">
    <property type="entry name" value="Ras-cAMP_regulatory"/>
</dbReference>
<feature type="region of interest" description="Disordered" evidence="1">
    <location>
        <begin position="157"/>
        <end position="187"/>
    </location>
</feature>
<feature type="compositionally biased region" description="Basic and acidic residues" evidence="1">
    <location>
        <begin position="514"/>
        <end position="536"/>
    </location>
</feature>
<protein>
    <recommendedName>
        <fullName evidence="2">Nitrogen regulatory protein areA GATA-like domain-containing protein</fullName>
    </recommendedName>
</protein>
<feature type="compositionally biased region" description="Pro residues" evidence="1">
    <location>
        <begin position="599"/>
        <end position="615"/>
    </location>
</feature>
<feature type="compositionally biased region" description="Polar residues" evidence="1">
    <location>
        <begin position="784"/>
        <end position="795"/>
    </location>
</feature>